<proteinExistence type="predicted"/>
<feature type="compositionally biased region" description="Basic and acidic residues" evidence="1">
    <location>
        <begin position="362"/>
        <end position="373"/>
    </location>
</feature>
<evidence type="ECO:0000256" key="2">
    <source>
        <dbReference type="SAM" id="Phobius"/>
    </source>
</evidence>
<reference evidence="3 4" key="1">
    <citation type="submission" date="2019-03" db="EMBL/GenBank/DDBJ databases">
        <title>Rhodosporidium diobovatum UCD-FST 08-225 genome sequencing, assembly, and annotation.</title>
        <authorList>
            <person name="Fakankun I.U."/>
            <person name="Fristensky B."/>
            <person name="Levin D.B."/>
        </authorList>
    </citation>
    <scope>NUCLEOTIDE SEQUENCE [LARGE SCALE GENOMIC DNA]</scope>
    <source>
        <strain evidence="3 4">UCD-FST 08-225</strain>
    </source>
</reference>
<name>A0A5C5G676_9BASI</name>
<feature type="region of interest" description="Disordered" evidence="1">
    <location>
        <begin position="349"/>
        <end position="373"/>
    </location>
</feature>
<feature type="transmembrane region" description="Helical" evidence="2">
    <location>
        <begin position="134"/>
        <end position="160"/>
    </location>
</feature>
<dbReference type="Proteomes" id="UP000311382">
    <property type="component" value="Unassembled WGS sequence"/>
</dbReference>
<dbReference type="OrthoDB" id="2528185at2759"/>
<evidence type="ECO:0008006" key="5">
    <source>
        <dbReference type="Google" id="ProtNLM"/>
    </source>
</evidence>
<protein>
    <recommendedName>
        <fullName evidence="5">Proteophosphoglycan ppg4</fullName>
    </recommendedName>
</protein>
<evidence type="ECO:0000256" key="1">
    <source>
        <dbReference type="SAM" id="MobiDB-lite"/>
    </source>
</evidence>
<feature type="transmembrane region" description="Helical" evidence="2">
    <location>
        <begin position="58"/>
        <end position="80"/>
    </location>
</feature>
<dbReference type="EMBL" id="SOZI01000007">
    <property type="protein sequence ID" value="TNY23872.1"/>
    <property type="molecule type" value="Genomic_DNA"/>
</dbReference>
<comment type="caution">
    <text evidence="3">The sequence shown here is derived from an EMBL/GenBank/DDBJ whole genome shotgun (WGS) entry which is preliminary data.</text>
</comment>
<sequence length="373" mass="40366">MDSPDDFPTMAATQHAASLIMGPNQAGYLVQLLLFGVFLQMFFSYWRSGELAQHTRSARWALLASLVLNTLYTMLCFQQAYFAGVTQDRTRAALEDGDDLWNALPLLNGLASISAQSFLTARAGALIQDRRLRWAFWCWIGGLVCLLLFGCTVTTVDAILYSKGFEEDQLVISYNGASAIWLFSSAATDLSISLACAWALRSRIRGFSPETDTLLRRLTFIFVRTAAYTTIASLLAAILFAVYKEDDLNAYIAYATWTPGGALSALSLFTFAGSSRRAITNRLGSSGDMPGGPGSVYIRRPALGTGSGKVRSSVGPGIALQHLSRTGDAAPAPVPLQISVQHQSVVHYEGPDDEDVSTKGGLDSEKEARDFAV</sequence>
<feature type="transmembrane region" description="Helical" evidence="2">
    <location>
        <begin position="249"/>
        <end position="272"/>
    </location>
</feature>
<dbReference type="AlphaFoldDB" id="A0A5C5G676"/>
<keyword evidence="4" id="KW-1185">Reference proteome</keyword>
<feature type="transmembrane region" description="Helical" evidence="2">
    <location>
        <begin position="221"/>
        <end position="243"/>
    </location>
</feature>
<feature type="transmembrane region" description="Helical" evidence="2">
    <location>
        <begin position="180"/>
        <end position="200"/>
    </location>
</feature>
<keyword evidence="2" id="KW-0812">Transmembrane</keyword>
<keyword evidence="2" id="KW-0472">Membrane</keyword>
<dbReference type="PANTHER" id="PTHR40465">
    <property type="entry name" value="CHROMOSOME 1, WHOLE GENOME SHOTGUN SEQUENCE"/>
    <property type="match status" value="1"/>
</dbReference>
<keyword evidence="2" id="KW-1133">Transmembrane helix</keyword>
<evidence type="ECO:0000313" key="4">
    <source>
        <dbReference type="Proteomes" id="UP000311382"/>
    </source>
</evidence>
<feature type="transmembrane region" description="Helical" evidence="2">
    <location>
        <begin position="28"/>
        <end position="46"/>
    </location>
</feature>
<dbReference type="PANTHER" id="PTHR40465:SF1">
    <property type="entry name" value="DUF6534 DOMAIN-CONTAINING PROTEIN"/>
    <property type="match status" value="1"/>
</dbReference>
<organism evidence="3 4">
    <name type="scientific">Rhodotorula diobovata</name>
    <dbReference type="NCBI Taxonomy" id="5288"/>
    <lineage>
        <taxon>Eukaryota</taxon>
        <taxon>Fungi</taxon>
        <taxon>Dikarya</taxon>
        <taxon>Basidiomycota</taxon>
        <taxon>Pucciniomycotina</taxon>
        <taxon>Microbotryomycetes</taxon>
        <taxon>Sporidiobolales</taxon>
        <taxon>Sporidiobolaceae</taxon>
        <taxon>Rhodotorula</taxon>
    </lineage>
</organism>
<gene>
    <name evidence="3" type="ORF">DMC30DRAFT_388544</name>
</gene>
<accession>A0A5C5G676</accession>
<feature type="transmembrane region" description="Helical" evidence="2">
    <location>
        <begin position="100"/>
        <end position="122"/>
    </location>
</feature>
<evidence type="ECO:0000313" key="3">
    <source>
        <dbReference type="EMBL" id="TNY23872.1"/>
    </source>
</evidence>